<name>A0A940YFS2_9BURK</name>
<reference evidence="2 3" key="1">
    <citation type="submission" date="2021-04" db="EMBL/GenBank/DDBJ databases">
        <title>The genome sequence of Ideonella sp. 3Y2.</title>
        <authorList>
            <person name="Liu Y."/>
        </authorList>
    </citation>
    <scope>NUCLEOTIDE SEQUENCE [LARGE SCALE GENOMIC DNA]</scope>
    <source>
        <strain evidence="2 3">3Y2</strain>
    </source>
</reference>
<feature type="compositionally biased region" description="Basic and acidic residues" evidence="1">
    <location>
        <begin position="368"/>
        <end position="377"/>
    </location>
</feature>
<dbReference type="SUPFAM" id="SSF56762">
    <property type="entry name" value="HydB/Nqo4-like"/>
    <property type="match status" value="1"/>
</dbReference>
<evidence type="ECO:0000313" key="3">
    <source>
        <dbReference type="Proteomes" id="UP000676246"/>
    </source>
</evidence>
<gene>
    <name evidence="2" type="ORF">KAK03_14495</name>
</gene>
<feature type="region of interest" description="Disordered" evidence="1">
    <location>
        <begin position="355"/>
        <end position="377"/>
    </location>
</feature>
<protein>
    <recommendedName>
        <fullName evidence="4">Hydrogenase formation protein</fullName>
    </recommendedName>
</protein>
<evidence type="ECO:0000256" key="1">
    <source>
        <dbReference type="SAM" id="MobiDB-lite"/>
    </source>
</evidence>
<dbReference type="Proteomes" id="UP000676246">
    <property type="component" value="Unassembled WGS sequence"/>
</dbReference>
<organism evidence="2 3">
    <name type="scientific">Ideonella alba</name>
    <dbReference type="NCBI Taxonomy" id="2824118"/>
    <lineage>
        <taxon>Bacteria</taxon>
        <taxon>Pseudomonadati</taxon>
        <taxon>Pseudomonadota</taxon>
        <taxon>Betaproteobacteria</taxon>
        <taxon>Burkholderiales</taxon>
        <taxon>Sphaerotilaceae</taxon>
        <taxon>Ideonella</taxon>
    </lineage>
</organism>
<sequence>MIGSAVDLVGRLRLLPGRQPALDSSRRDWLPALAAGRLAADLPALVGALFSLCGHAHRWAAQAAVQAAAGQAPVPDVATRRAHRAATLKDQLLRLYGDWPRWLPDAPQEQAAALVLRGCPLWRETAPLEERLAELPGWLATQALGRPLAEVLLDSQSDPVGWAWHWAAQGRTPLARLLDSQRPARQLATPGPALDLLADAATTLPRLATLMREPGFAMRPHWQGAVPDTGPWSRLGAPLPAASAGDRLVARLVETLRLAGPQGEAMLSMGALTLGPHEGLAWVEMARGLLVHRVQLEPGADGPRVVDARVLAPTEWNVHPQGNLACALAQLDPADARSAARLAVAFDPCVAFEVQPPMGPHNRPRASSPDEDKRCMS</sequence>
<evidence type="ECO:0000313" key="2">
    <source>
        <dbReference type="EMBL" id="MBQ0931692.1"/>
    </source>
</evidence>
<proteinExistence type="predicted"/>
<keyword evidence="3" id="KW-1185">Reference proteome</keyword>
<dbReference type="InterPro" id="IPR029014">
    <property type="entry name" value="NiFe-Hase_large"/>
</dbReference>
<comment type="caution">
    <text evidence="2">The sequence shown here is derived from an EMBL/GenBank/DDBJ whole genome shotgun (WGS) entry which is preliminary data.</text>
</comment>
<evidence type="ECO:0008006" key="4">
    <source>
        <dbReference type="Google" id="ProtNLM"/>
    </source>
</evidence>
<dbReference type="AlphaFoldDB" id="A0A940YFS2"/>
<dbReference type="EMBL" id="JAGQDD010000010">
    <property type="protein sequence ID" value="MBQ0931692.1"/>
    <property type="molecule type" value="Genomic_DNA"/>
</dbReference>
<dbReference type="RefSeq" id="WP_210854664.1">
    <property type="nucleotide sequence ID" value="NZ_JAGQDD010000010.1"/>
</dbReference>
<dbReference type="Gene3D" id="1.10.645.10">
    <property type="entry name" value="Cytochrome-c3 Hydrogenase, chain B"/>
    <property type="match status" value="2"/>
</dbReference>
<accession>A0A940YFS2</accession>